<evidence type="ECO:0000313" key="1">
    <source>
        <dbReference type="EMBL" id="KGT76428.1"/>
    </source>
</evidence>
<dbReference type="AlphaFoldDB" id="A0A0A3YRX4"/>
<reference evidence="1 2" key="1">
    <citation type="submission" date="2014-09" db="EMBL/GenBank/DDBJ databases">
        <title>Draft genome of Bradyrhizobium japonicum Is-34.</title>
        <authorList>
            <person name="Tsurumaru H."/>
            <person name="Yamakawa T."/>
            <person name="Hashimoto S."/>
            <person name="Okizaki K."/>
            <person name="Kanesaki Y."/>
            <person name="Yoshikawa H."/>
            <person name="Yajima S."/>
        </authorList>
    </citation>
    <scope>NUCLEOTIDE SEQUENCE [LARGE SCALE GENOMIC DNA]</scope>
    <source>
        <strain evidence="1 2">Is-34</strain>
    </source>
</reference>
<organism evidence="1 2">
    <name type="scientific">Bradyrhizobium japonicum</name>
    <dbReference type="NCBI Taxonomy" id="375"/>
    <lineage>
        <taxon>Bacteria</taxon>
        <taxon>Pseudomonadati</taxon>
        <taxon>Pseudomonadota</taxon>
        <taxon>Alphaproteobacteria</taxon>
        <taxon>Hyphomicrobiales</taxon>
        <taxon>Nitrobacteraceae</taxon>
        <taxon>Bradyrhizobium</taxon>
    </lineage>
</organism>
<name>A0A0A3YRX4_BRAJP</name>
<protein>
    <submittedName>
        <fullName evidence="1">Uncharacterized protein</fullName>
    </submittedName>
</protein>
<proteinExistence type="predicted"/>
<dbReference type="EMBL" id="JRPN01000020">
    <property type="protein sequence ID" value="KGT76428.1"/>
    <property type="molecule type" value="Genomic_DNA"/>
</dbReference>
<gene>
    <name evidence="1" type="ORF">MA20_26960</name>
</gene>
<dbReference type="Proteomes" id="UP000030377">
    <property type="component" value="Unassembled WGS sequence"/>
</dbReference>
<comment type="caution">
    <text evidence="1">The sequence shown here is derived from an EMBL/GenBank/DDBJ whole genome shotgun (WGS) entry which is preliminary data.</text>
</comment>
<accession>A0A0A3YRX4</accession>
<evidence type="ECO:0000313" key="2">
    <source>
        <dbReference type="Proteomes" id="UP000030377"/>
    </source>
</evidence>
<sequence length="130" mass="15085">MKFEMFDVENYDKWGDLVKKWARDRSSRPTTIAEFQDQLLKADVMAKYPRKFTDLVFIETSYDDGKLLIKLPPAELLNEAEKEVQGTSPYPMPPFYASDMKDSSLKNDTPSSRLLFHSKRVGEYTIKFCG</sequence>
<dbReference type="RefSeq" id="WP_028157738.1">
    <property type="nucleotide sequence ID" value="NZ_CP081350.1"/>
</dbReference>